<evidence type="ECO:0000313" key="1">
    <source>
        <dbReference type="EMBL" id="SBW19261.1"/>
    </source>
</evidence>
<sequence>MLRKIRVYAGNIQMRQLALAPAAATPVRARRLPDWLAVVSAEPALVTAVPAYVAISGAAQLLARRKVRRGQLGTWERDASSRVTGTAA</sequence>
<dbReference type="EMBL" id="FLUV01000473">
    <property type="protein sequence ID" value="SBW19261.1"/>
    <property type="molecule type" value="Genomic_DNA"/>
</dbReference>
<keyword evidence="2" id="KW-1185">Reference proteome</keyword>
<gene>
    <name evidence="1" type="ORF">FDG2_1133</name>
</gene>
<organism evidence="1 2">
    <name type="scientific">Candidatus Protofrankia californiensis</name>
    <dbReference type="NCBI Taxonomy" id="1839754"/>
    <lineage>
        <taxon>Bacteria</taxon>
        <taxon>Bacillati</taxon>
        <taxon>Actinomycetota</taxon>
        <taxon>Actinomycetes</taxon>
        <taxon>Frankiales</taxon>
        <taxon>Frankiaceae</taxon>
        <taxon>Protofrankia</taxon>
    </lineage>
</organism>
<reference evidence="2" key="1">
    <citation type="submission" date="2016-02" db="EMBL/GenBank/DDBJ databases">
        <authorList>
            <person name="Wibberg D."/>
        </authorList>
    </citation>
    <scope>NUCLEOTIDE SEQUENCE [LARGE SCALE GENOMIC DNA]</scope>
</reference>
<accession>A0A1C3NV49</accession>
<name>A0A1C3NV49_9ACTN</name>
<evidence type="ECO:0000313" key="2">
    <source>
        <dbReference type="Proteomes" id="UP000199013"/>
    </source>
</evidence>
<protein>
    <submittedName>
        <fullName evidence="1">Uncharacterized protein</fullName>
    </submittedName>
</protein>
<proteinExistence type="predicted"/>
<dbReference type="AlphaFoldDB" id="A0A1C3NV49"/>
<dbReference type="Proteomes" id="UP000199013">
    <property type="component" value="Unassembled WGS sequence"/>
</dbReference>